<feature type="transmembrane region" description="Helical" evidence="1">
    <location>
        <begin position="61"/>
        <end position="78"/>
    </location>
</feature>
<dbReference type="Proteomes" id="UP000238924">
    <property type="component" value="Unassembled WGS sequence"/>
</dbReference>
<keyword evidence="1" id="KW-1133">Transmembrane helix</keyword>
<sequence>MSLIILIIFSLAALLIVLFMFEDFLDLVTDIILMLLTCIFVFFYSVCFLIVDIFYVFIADYLLAFVNFIFIRPFVHFYKRLFLRQ</sequence>
<dbReference type="RefSeq" id="WP_104618222.1">
    <property type="nucleotide sequence ID" value="NZ_JJMJ01000068.1"/>
</dbReference>
<accession>A0ABX5B5T8</accession>
<evidence type="ECO:0000313" key="3">
    <source>
        <dbReference type="Proteomes" id="UP000238924"/>
    </source>
</evidence>
<name>A0ABX5B5T8_9SPIR</name>
<keyword evidence="1" id="KW-0812">Transmembrane</keyword>
<feature type="transmembrane region" description="Helical" evidence="1">
    <location>
        <begin position="32"/>
        <end position="55"/>
    </location>
</feature>
<keyword evidence="1" id="KW-0472">Membrane</keyword>
<protein>
    <submittedName>
        <fullName evidence="2">Uncharacterized protein</fullName>
    </submittedName>
</protein>
<feature type="transmembrane region" description="Helical" evidence="1">
    <location>
        <begin position="6"/>
        <end position="25"/>
    </location>
</feature>
<reference evidence="2 3" key="1">
    <citation type="submission" date="2014-04" db="EMBL/GenBank/DDBJ databases">
        <title>Whole genome sequence of 'Brachyspira hampsonii' D13-03603F2.</title>
        <authorList>
            <person name="Patterson A.H."/>
            <person name="Chaban B."/>
            <person name="Fernando C."/>
            <person name="Harding J.C."/>
            <person name="Hill J.E."/>
        </authorList>
    </citation>
    <scope>NUCLEOTIDE SEQUENCE [LARGE SCALE GENOMIC DNA]</scope>
    <source>
        <strain evidence="2 3">D13-03603F2</strain>
    </source>
</reference>
<organism evidence="2 3">
    <name type="scientific">Brachyspira murdochii</name>
    <dbReference type="NCBI Taxonomy" id="84378"/>
    <lineage>
        <taxon>Bacteria</taxon>
        <taxon>Pseudomonadati</taxon>
        <taxon>Spirochaetota</taxon>
        <taxon>Spirochaetia</taxon>
        <taxon>Brachyspirales</taxon>
        <taxon>Brachyspiraceae</taxon>
        <taxon>Brachyspira</taxon>
    </lineage>
</organism>
<dbReference type="EMBL" id="JJMJ01000068">
    <property type="protein sequence ID" value="PPS22553.1"/>
    <property type="molecule type" value="Genomic_DNA"/>
</dbReference>
<evidence type="ECO:0000256" key="1">
    <source>
        <dbReference type="SAM" id="Phobius"/>
    </source>
</evidence>
<comment type="caution">
    <text evidence="2">The sequence shown here is derived from an EMBL/GenBank/DDBJ whole genome shotgun (WGS) entry which is preliminary data.</text>
</comment>
<gene>
    <name evidence="2" type="ORF">DJ52_04750</name>
</gene>
<proteinExistence type="predicted"/>
<keyword evidence="3" id="KW-1185">Reference proteome</keyword>
<evidence type="ECO:0000313" key="2">
    <source>
        <dbReference type="EMBL" id="PPS22553.1"/>
    </source>
</evidence>